<keyword evidence="2" id="KW-1185">Reference proteome</keyword>
<dbReference type="EMBL" id="CAJVPQ010001116">
    <property type="protein sequence ID" value="CAG8532835.1"/>
    <property type="molecule type" value="Genomic_DNA"/>
</dbReference>
<sequence>MYNTQISTQQHHLNSVHKEFEKEKLQYELRNTLADWLITDSQPFNLANEEEFLRIINKLDSAFKPSCYVMIKKCIGYGYQAVFQAIKEMITHTYDTAAITTDL</sequence>
<comment type="caution">
    <text evidence="1">The sequence shown here is derived from an EMBL/GenBank/DDBJ whole genome shotgun (WGS) entry which is preliminary data.</text>
</comment>
<dbReference type="AlphaFoldDB" id="A0A9N9AHJ3"/>
<proteinExistence type="predicted"/>
<protein>
    <submittedName>
        <fullName evidence="1">17198_t:CDS:1</fullName>
    </submittedName>
</protein>
<reference evidence="1" key="1">
    <citation type="submission" date="2021-06" db="EMBL/GenBank/DDBJ databases">
        <authorList>
            <person name="Kallberg Y."/>
            <person name="Tangrot J."/>
            <person name="Rosling A."/>
        </authorList>
    </citation>
    <scope>NUCLEOTIDE SEQUENCE</scope>
    <source>
        <strain evidence="1">UK204</strain>
    </source>
</reference>
<organism evidence="1 2">
    <name type="scientific">Funneliformis caledonium</name>
    <dbReference type="NCBI Taxonomy" id="1117310"/>
    <lineage>
        <taxon>Eukaryota</taxon>
        <taxon>Fungi</taxon>
        <taxon>Fungi incertae sedis</taxon>
        <taxon>Mucoromycota</taxon>
        <taxon>Glomeromycotina</taxon>
        <taxon>Glomeromycetes</taxon>
        <taxon>Glomerales</taxon>
        <taxon>Glomeraceae</taxon>
        <taxon>Funneliformis</taxon>
    </lineage>
</organism>
<accession>A0A9N9AHJ3</accession>
<evidence type="ECO:0000313" key="1">
    <source>
        <dbReference type="EMBL" id="CAG8532835.1"/>
    </source>
</evidence>
<name>A0A9N9AHJ3_9GLOM</name>
<evidence type="ECO:0000313" key="2">
    <source>
        <dbReference type="Proteomes" id="UP000789570"/>
    </source>
</evidence>
<dbReference type="Proteomes" id="UP000789570">
    <property type="component" value="Unassembled WGS sequence"/>
</dbReference>
<gene>
    <name evidence="1" type="ORF">FCALED_LOCUS5259</name>
</gene>
<dbReference type="OrthoDB" id="2406548at2759"/>